<organism evidence="2 3">
    <name type="scientific">Mycobacterium mantenii</name>
    <dbReference type="NCBI Taxonomy" id="560555"/>
    <lineage>
        <taxon>Bacteria</taxon>
        <taxon>Bacillati</taxon>
        <taxon>Actinomycetota</taxon>
        <taxon>Actinomycetes</taxon>
        <taxon>Mycobacteriales</taxon>
        <taxon>Mycobacteriaceae</taxon>
        <taxon>Mycobacterium</taxon>
        <taxon>Mycobacterium avium complex (MAC)</taxon>
    </lineage>
</organism>
<dbReference type="PANTHER" id="PTHR43244:SF2">
    <property type="entry name" value="CONSERVED HYPOTHETICAL ALANINE AND PROLINE-RICH PROTEIN"/>
    <property type="match status" value="1"/>
</dbReference>
<dbReference type="SUPFAM" id="SSF51679">
    <property type="entry name" value="Bacterial luciferase-like"/>
    <property type="match status" value="1"/>
</dbReference>
<dbReference type="NCBIfam" id="TIGR03617">
    <property type="entry name" value="F420_MSMEG_2256"/>
    <property type="match status" value="1"/>
</dbReference>
<dbReference type="CDD" id="cd01097">
    <property type="entry name" value="Tetrahydromethanopterin_reductase"/>
    <property type="match status" value="1"/>
</dbReference>
<dbReference type="InterPro" id="IPR036661">
    <property type="entry name" value="Luciferase-like_sf"/>
</dbReference>
<dbReference type="EMBL" id="LZJU01000146">
    <property type="protein sequence ID" value="OBH70713.1"/>
    <property type="molecule type" value="Genomic_DNA"/>
</dbReference>
<reference evidence="2 3" key="1">
    <citation type="submission" date="2016-06" db="EMBL/GenBank/DDBJ databases">
        <authorList>
            <person name="Kjaerup R.B."/>
            <person name="Dalgaard T.S."/>
            <person name="Juul-Madsen H.R."/>
        </authorList>
    </citation>
    <scope>NUCLEOTIDE SEQUENCE [LARGE SCALE GENOMIC DNA]</scope>
    <source>
        <strain evidence="2 3">E152</strain>
    </source>
</reference>
<name>A0A1A2T2M8_MYCNT</name>
<evidence type="ECO:0000313" key="3">
    <source>
        <dbReference type="Proteomes" id="UP000092389"/>
    </source>
</evidence>
<evidence type="ECO:0000259" key="1">
    <source>
        <dbReference type="Pfam" id="PF00296"/>
    </source>
</evidence>
<gene>
    <name evidence="2" type="ORF">A5683_02745</name>
</gene>
<evidence type="ECO:0000313" key="2">
    <source>
        <dbReference type="EMBL" id="OBH70713.1"/>
    </source>
</evidence>
<dbReference type="Pfam" id="PF00296">
    <property type="entry name" value="Bac_luciferase"/>
    <property type="match status" value="1"/>
</dbReference>
<dbReference type="InterPro" id="IPR019919">
    <property type="entry name" value="Lucif-like_OxRdtase_MSMEG_2256"/>
</dbReference>
<dbReference type="InterPro" id="IPR011251">
    <property type="entry name" value="Luciferase-like_dom"/>
</dbReference>
<accession>A0A1A2T2M8</accession>
<dbReference type="PANTHER" id="PTHR43244">
    <property type="match status" value="1"/>
</dbReference>
<dbReference type="Gene3D" id="3.20.20.30">
    <property type="entry name" value="Luciferase-like domain"/>
    <property type="match status" value="1"/>
</dbReference>
<comment type="caution">
    <text evidence="2">The sequence shown here is derived from an EMBL/GenBank/DDBJ whole genome shotgun (WGS) entry which is preliminary data.</text>
</comment>
<dbReference type="AlphaFoldDB" id="A0A1A2T2M8"/>
<dbReference type="GO" id="GO:0016705">
    <property type="term" value="F:oxidoreductase activity, acting on paired donors, with incorporation or reduction of molecular oxygen"/>
    <property type="evidence" value="ECO:0007669"/>
    <property type="project" value="InterPro"/>
</dbReference>
<protein>
    <submittedName>
        <fullName evidence="2">LLM class F420-dependent oxidoreductase</fullName>
    </submittedName>
</protein>
<sequence length="340" mass="37084">MRDAARLKVDGGIPNRLAQVADAAVALEEQGYDGGFTAETSHDPFLPLLLAAEHTSRLELGTNIAVAFARNPMIVANIGWDLQAYSQGRFILGLGTQIQPHIEKRFSMPWSHPAARMAEFVSALRAIWSAWTDGTKLRFEGRFYTHKIMTPMFTPEPQPHPPPKVFLAAVGEAMTEMCGEVADGHLGHPMVSKRYLDEVTVPALLRGMQRGGRDRGDFEVSCEVLVATGHTDDELATATAAVRKQIAFYGSTPAYRKVLDLHGWGELHTELHRLSLAGEWDAMGSLIDDEVLGAFAVVGPLDTIAAALKSRCEGAVDRVLPIFLTASQSCITAALKEFHQ</sequence>
<dbReference type="InterPro" id="IPR050564">
    <property type="entry name" value="F420-G6PD/mer"/>
</dbReference>
<dbReference type="RefSeq" id="WP_067911505.1">
    <property type="nucleotide sequence ID" value="NZ_LZJP01000089.1"/>
</dbReference>
<dbReference type="Proteomes" id="UP000092389">
    <property type="component" value="Unassembled WGS sequence"/>
</dbReference>
<dbReference type="OrthoDB" id="3284378at2"/>
<feature type="domain" description="Luciferase-like" evidence="1">
    <location>
        <begin position="15"/>
        <end position="316"/>
    </location>
</feature>
<proteinExistence type="predicted"/>